<accession>A0A9W6SN25</accession>
<dbReference type="SMART" id="SM00418">
    <property type="entry name" value="HTH_ARSR"/>
    <property type="match status" value="1"/>
</dbReference>
<dbReference type="AlphaFoldDB" id="A0A9W6SN25"/>
<dbReference type="Pfam" id="PF12840">
    <property type="entry name" value="HTH_20"/>
    <property type="match status" value="1"/>
</dbReference>
<dbReference type="Proteomes" id="UP001165079">
    <property type="component" value="Unassembled WGS sequence"/>
</dbReference>
<protein>
    <submittedName>
        <fullName evidence="5">ArsR family transcriptional regulator</fullName>
    </submittedName>
</protein>
<evidence type="ECO:0000256" key="3">
    <source>
        <dbReference type="ARBA" id="ARBA00023163"/>
    </source>
</evidence>
<dbReference type="PANTHER" id="PTHR43132">
    <property type="entry name" value="ARSENICAL RESISTANCE OPERON REPRESSOR ARSR-RELATED"/>
    <property type="match status" value="1"/>
</dbReference>
<dbReference type="GO" id="GO:0003700">
    <property type="term" value="F:DNA-binding transcription factor activity"/>
    <property type="evidence" value="ECO:0007669"/>
    <property type="project" value="InterPro"/>
</dbReference>
<dbReference type="Gene3D" id="1.10.10.10">
    <property type="entry name" value="Winged helix-like DNA-binding domain superfamily/Winged helix DNA-binding domain"/>
    <property type="match status" value="1"/>
</dbReference>
<evidence type="ECO:0000256" key="2">
    <source>
        <dbReference type="ARBA" id="ARBA00023125"/>
    </source>
</evidence>
<keyword evidence="3" id="KW-0804">Transcription</keyword>
<dbReference type="PANTHER" id="PTHR43132:SF8">
    <property type="entry name" value="HTH-TYPE TRANSCRIPTIONAL REGULATOR KMTR"/>
    <property type="match status" value="1"/>
</dbReference>
<dbReference type="InterPro" id="IPR051011">
    <property type="entry name" value="Metal_resp_trans_reg"/>
</dbReference>
<feature type="domain" description="HTH arsR-type" evidence="4">
    <location>
        <begin position="244"/>
        <end position="318"/>
    </location>
</feature>
<dbReference type="GO" id="GO:0003677">
    <property type="term" value="F:DNA binding"/>
    <property type="evidence" value="ECO:0007669"/>
    <property type="project" value="UniProtKB-KW"/>
</dbReference>
<dbReference type="InterPro" id="IPR045981">
    <property type="entry name" value="DUF5937"/>
</dbReference>
<dbReference type="Pfam" id="PF19361">
    <property type="entry name" value="DUF5937"/>
    <property type="match status" value="1"/>
</dbReference>
<dbReference type="InterPro" id="IPR036388">
    <property type="entry name" value="WH-like_DNA-bd_sf"/>
</dbReference>
<evidence type="ECO:0000313" key="6">
    <source>
        <dbReference type="Proteomes" id="UP001165079"/>
    </source>
</evidence>
<dbReference type="InterPro" id="IPR001845">
    <property type="entry name" value="HTH_ArsR_DNA-bd_dom"/>
</dbReference>
<dbReference type="InterPro" id="IPR036390">
    <property type="entry name" value="WH_DNA-bd_sf"/>
</dbReference>
<dbReference type="InterPro" id="IPR011991">
    <property type="entry name" value="ArsR-like_HTH"/>
</dbReference>
<sequence>MSFTPADLGRVRFAVSPIWETVSAVRVVTGPQGPGPHGPWPGRVARGLDLRLLALLLPRYGYTPDFITPPPGSRAPTIDDELARVAATPPDVVHEEILRALAETPGASHTPTGRLLMADPAKVLVLLVEKIADAWRTLVRPHWGRVRALLDADIAVRATDLAEGGLDGLFGRLHPLLHWRDGVLTRERGDDEHRDLGGEGLLLMPSAFKWDQVIVILDEPWQPTLVYPARGLGTLWEPPRGGAALGRLIGRTRAALLTGLGEPASTTALAHRFALAPATVSQHLAVLRDAGMVAGRRHGHEVRYRRTELGEAVAESAS</sequence>
<keyword evidence="2" id="KW-0238">DNA-binding</keyword>
<reference evidence="5" key="1">
    <citation type="submission" date="2023-03" db="EMBL/GenBank/DDBJ databases">
        <title>Actinorhabdospora filicis NBRC 111898.</title>
        <authorList>
            <person name="Ichikawa N."/>
            <person name="Sato H."/>
            <person name="Tonouchi N."/>
        </authorList>
    </citation>
    <scope>NUCLEOTIDE SEQUENCE</scope>
    <source>
        <strain evidence="5">NBRC 111898</strain>
    </source>
</reference>
<evidence type="ECO:0000256" key="1">
    <source>
        <dbReference type="ARBA" id="ARBA00023015"/>
    </source>
</evidence>
<name>A0A9W6SN25_9ACTN</name>
<gene>
    <name evidence="5" type="ORF">Afil01_23980</name>
</gene>
<evidence type="ECO:0000259" key="4">
    <source>
        <dbReference type="SMART" id="SM00418"/>
    </source>
</evidence>
<keyword evidence="1" id="KW-0805">Transcription regulation</keyword>
<evidence type="ECO:0000313" key="5">
    <source>
        <dbReference type="EMBL" id="GLZ77591.1"/>
    </source>
</evidence>
<proteinExistence type="predicted"/>
<dbReference type="CDD" id="cd00090">
    <property type="entry name" value="HTH_ARSR"/>
    <property type="match status" value="1"/>
</dbReference>
<organism evidence="5 6">
    <name type="scientific">Actinorhabdospora filicis</name>
    <dbReference type="NCBI Taxonomy" id="1785913"/>
    <lineage>
        <taxon>Bacteria</taxon>
        <taxon>Bacillati</taxon>
        <taxon>Actinomycetota</taxon>
        <taxon>Actinomycetes</taxon>
        <taxon>Micromonosporales</taxon>
        <taxon>Micromonosporaceae</taxon>
        <taxon>Actinorhabdospora</taxon>
    </lineage>
</organism>
<comment type="caution">
    <text evidence="5">The sequence shown here is derived from an EMBL/GenBank/DDBJ whole genome shotgun (WGS) entry which is preliminary data.</text>
</comment>
<dbReference type="EMBL" id="BSTX01000001">
    <property type="protein sequence ID" value="GLZ77591.1"/>
    <property type="molecule type" value="Genomic_DNA"/>
</dbReference>
<dbReference type="RefSeq" id="WP_285662692.1">
    <property type="nucleotide sequence ID" value="NZ_BSTX01000001.1"/>
</dbReference>
<dbReference type="SUPFAM" id="SSF46785">
    <property type="entry name" value="Winged helix' DNA-binding domain"/>
    <property type="match status" value="1"/>
</dbReference>
<keyword evidence="6" id="KW-1185">Reference proteome</keyword>